<dbReference type="FunFam" id="3.40.50.300:FF:000527">
    <property type="entry name" value="Tyrosine-protein kinase etk"/>
    <property type="match status" value="1"/>
</dbReference>
<evidence type="ECO:0000256" key="1">
    <source>
        <dbReference type="ARBA" id="ARBA00004651"/>
    </source>
</evidence>
<dbReference type="GO" id="GO:0005886">
    <property type="term" value="C:plasma membrane"/>
    <property type="evidence" value="ECO:0007669"/>
    <property type="project" value="UniProtKB-SubCell"/>
</dbReference>
<evidence type="ECO:0000256" key="4">
    <source>
        <dbReference type="ARBA" id="ARBA00011903"/>
    </source>
</evidence>
<evidence type="ECO:0000256" key="12">
    <source>
        <dbReference type="ARBA" id="ARBA00023136"/>
    </source>
</evidence>
<dbReference type="Pfam" id="PF10609">
    <property type="entry name" value="ParA"/>
    <property type="match status" value="1"/>
</dbReference>
<keyword evidence="5" id="KW-1003">Cell membrane</keyword>
<keyword evidence="7 16" id="KW-0812">Transmembrane</keyword>
<evidence type="ECO:0000313" key="19">
    <source>
        <dbReference type="Proteomes" id="UP000297472"/>
    </source>
</evidence>
<keyword evidence="19" id="KW-1185">Reference proteome</keyword>
<dbReference type="AlphaFoldDB" id="A0A4Y8JX28"/>
<name>A0A4Y8JX28_9MICO</name>
<keyword evidence="10" id="KW-0067">ATP-binding</keyword>
<dbReference type="Gene3D" id="3.40.50.300">
    <property type="entry name" value="P-loop containing nucleotide triphosphate hydrolases"/>
    <property type="match status" value="1"/>
</dbReference>
<evidence type="ECO:0000256" key="10">
    <source>
        <dbReference type="ARBA" id="ARBA00022840"/>
    </source>
</evidence>
<comment type="catalytic activity">
    <reaction evidence="14">
        <text>L-tyrosyl-[protein] + ATP = O-phospho-L-tyrosyl-[protein] + ADP + H(+)</text>
        <dbReference type="Rhea" id="RHEA:10596"/>
        <dbReference type="Rhea" id="RHEA-COMP:10136"/>
        <dbReference type="Rhea" id="RHEA-COMP:20101"/>
        <dbReference type="ChEBI" id="CHEBI:15378"/>
        <dbReference type="ChEBI" id="CHEBI:30616"/>
        <dbReference type="ChEBI" id="CHEBI:46858"/>
        <dbReference type="ChEBI" id="CHEBI:61978"/>
        <dbReference type="ChEBI" id="CHEBI:456216"/>
        <dbReference type="EC" id="2.7.10.2"/>
    </reaction>
</comment>
<dbReference type="OrthoDB" id="9812433at2"/>
<evidence type="ECO:0000256" key="6">
    <source>
        <dbReference type="ARBA" id="ARBA00022679"/>
    </source>
</evidence>
<evidence type="ECO:0000256" key="9">
    <source>
        <dbReference type="ARBA" id="ARBA00022777"/>
    </source>
</evidence>
<evidence type="ECO:0000256" key="11">
    <source>
        <dbReference type="ARBA" id="ARBA00022989"/>
    </source>
</evidence>
<dbReference type="GO" id="GO:0042802">
    <property type="term" value="F:identical protein binding"/>
    <property type="evidence" value="ECO:0007669"/>
    <property type="project" value="UniProtKB-ARBA"/>
</dbReference>
<dbReference type="InterPro" id="IPR005702">
    <property type="entry name" value="Wzc-like_C"/>
</dbReference>
<dbReference type="SUPFAM" id="SSF52540">
    <property type="entry name" value="P-loop containing nucleoside triphosphate hydrolases"/>
    <property type="match status" value="1"/>
</dbReference>
<sequence length="518" mass="54919">MQTAPTHCHSLIMTRRDVFGHPCGYPALECRSKSDGHRNGGGRVTHSGFWILVRKRWFVIAALSLLGVVIGSAYVVVTPPEYTAKTELFVSTVSGDNTADLAQGSNFAQQQARNYSIVAQRDIVLVPVITALGLKTTPDELSDRISASVPLNSSMISISVTDSSPARAAATADAVGTSLANTVIRLVPKRSDGSSPVNLQVVQPARVPTSPSAPNPRVVLAFAGILGLLAGLGFTAIAELISAKVRSVDHLKEITNLTILGTVSDDKAAVTSPLFSQSNSQSLRSEEYRQIRTNVHFLHPDESHKVFVVTSSIPGEGKSTTSANLAVTLAASGIATCLVEADLRKPALGDYLDLEGGVGLTTILAGDATLDEALQSWGPHQLQVLLSGQVPPNPSELLESNQAQNLLRTLKARFDVVIIDCPPLMPVTDAAVVARAFGGAILVVGVDRVETRELKMAMDALTTSGAPILGVIANFVPAGTRGRYQTYGQTSGHAQSERRTRKPEHRTKDREVVPSLPG</sequence>
<evidence type="ECO:0000256" key="15">
    <source>
        <dbReference type="SAM" id="MobiDB-lite"/>
    </source>
</evidence>
<evidence type="ECO:0000256" key="16">
    <source>
        <dbReference type="SAM" id="Phobius"/>
    </source>
</evidence>
<dbReference type="EC" id="2.7.10.2" evidence="4"/>
<keyword evidence="11 16" id="KW-1133">Transmembrane helix</keyword>
<evidence type="ECO:0000256" key="2">
    <source>
        <dbReference type="ARBA" id="ARBA00006683"/>
    </source>
</evidence>
<dbReference type="InterPro" id="IPR050445">
    <property type="entry name" value="Bact_polysacc_biosynth/exp"/>
</dbReference>
<keyword evidence="6 18" id="KW-0808">Transferase</keyword>
<dbReference type="InterPro" id="IPR033756">
    <property type="entry name" value="YlxH/NBP35"/>
</dbReference>
<reference evidence="18 19" key="1">
    <citation type="submission" date="2019-03" db="EMBL/GenBank/DDBJ databases">
        <title>Genomics of glacier-inhabiting Cryobacterium strains.</title>
        <authorList>
            <person name="Liu Q."/>
            <person name="Xin Y.-H."/>
        </authorList>
    </citation>
    <scope>NUCLEOTIDE SEQUENCE [LARGE SCALE GENOMIC DNA]</scope>
    <source>
        <strain evidence="18 19">TMT1-51</strain>
    </source>
</reference>
<evidence type="ECO:0000256" key="3">
    <source>
        <dbReference type="ARBA" id="ARBA00007316"/>
    </source>
</evidence>
<feature type="transmembrane region" description="Helical" evidence="16">
    <location>
        <begin position="57"/>
        <end position="77"/>
    </location>
</feature>
<comment type="caution">
    <text evidence="18">The sequence shown here is derived from an EMBL/GenBank/DDBJ whole genome shotgun (WGS) entry which is preliminary data.</text>
</comment>
<keyword evidence="13" id="KW-0829">Tyrosine-protein kinase</keyword>
<dbReference type="Pfam" id="PF02706">
    <property type="entry name" value="Wzz"/>
    <property type="match status" value="1"/>
</dbReference>
<comment type="similarity">
    <text evidence="2">Belongs to the CpsC/CapA family.</text>
</comment>
<keyword evidence="8" id="KW-0547">Nucleotide-binding</keyword>
<evidence type="ECO:0000259" key="17">
    <source>
        <dbReference type="Pfam" id="PF02706"/>
    </source>
</evidence>
<comment type="subcellular location">
    <subcellularLocation>
        <location evidence="1">Cell membrane</location>
        <topology evidence="1">Multi-pass membrane protein</topology>
    </subcellularLocation>
</comment>
<evidence type="ECO:0000313" key="18">
    <source>
        <dbReference type="EMBL" id="TFD31735.1"/>
    </source>
</evidence>
<gene>
    <name evidence="18" type="ORF">E3T49_05615</name>
</gene>
<evidence type="ECO:0000256" key="14">
    <source>
        <dbReference type="ARBA" id="ARBA00051245"/>
    </source>
</evidence>
<evidence type="ECO:0000256" key="13">
    <source>
        <dbReference type="ARBA" id="ARBA00023137"/>
    </source>
</evidence>
<dbReference type="Proteomes" id="UP000297472">
    <property type="component" value="Unassembled WGS sequence"/>
</dbReference>
<dbReference type="GO" id="GO:0005524">
    <property type="term" value="F:ATP binding"/>
    <property type="evidence" value="ECO:0007669"/>
    <property type="project" value="UniProtKB-KW"/>
</dbReference>
<comment type="similarity">
    <text evidence="3">Belongs to the CpsD/CapB family.</text>
</comment>
<accession>A0A4Y8JX28</accession>
<keyword evidence="12 16" id="KW-0472">Membrane</keyword>
<organism evidence="18 19">
    <name type="scientific">Cryobacterium cryoconiti</name>
    <dbReference type="NCBI Taxonomy" id="1259239"/>
    <lineage>
        <taxon>Bacteria</taxon>
        <taxon>Bacillati</taxon>
        <taxon>Actinomycetota</taxon>
        <taxon>Actinomycetes</taxon>
        <taxon>Micrococcales</taxon>
        <taxon>Microbacteriaceae</taxon>
        <taxon>Cryobacterium</taxon>
    </lineage>
</organism>
<dbReference type="PANTHER" id="PTHR32309:SF13">
    <property type="entry name" value="FERRIC ENTEROBACTIN TRANSPORT PROTEIN FEPE"/>
    <property type="match status" value="1"/>
</dbReference>
<dbReference type="GO" id="GO:0004715">
    <property type="term" value="F:non-membrane spanning protein tyrosine kinase activity"/>
    <property type="evidence" value="ECO:0007669"/>
    <property type="project" value="UniProtKB-EC"/>
</dbReference>
<dbReference type="EMBL" id="SOHA01000012">
    <property type="protein sequence ID" value="TFD31735.1"/>
    <property type="molecule type" value="Genomic_DNA"/>
</dbReference>
<dbReference type="InterPro" id="IPR027417">
    <property type="entry name" value="P-loop_NTPase"/>
</dbReference>
<dbReference type="InterPro" id="IPR003856">
    <property type="entry name" value="LPS_length_determ_N"/>
</dbReference>
<evidence type="ECO:0000256" key="8">
    <source>
        <dbReference type="ARBA" id="ARBA00022741"/>
    </source>
</evidence>
<evidence type="ECO:0000256" key="7">
    <source>
        <dbReference type="ARBA" id="ARBA00022692"/>
    </source>
</evidence>
<dbReference type="PANTHER" id="PTHR32309">
    <property type="entry name" value="TYROSINE-PROTEIN KINASE"/>
    <property type="match status" value="1"/>
</dbReference>
<evidence type="ECO:0000256" key="5">
    <source>
        <dbReference type="ARBA" id="ARBA00022475"/>
    </source>
</evidence>
<dbReference type="NCBIfam" id="TIGR01007">
    <property type="entry name" value="eps_fam"/>
    <property type="match status" value="1"/>
</dbReference>
<dbReference type="CDD" id="cd05387">
    <property type="entry name" value="BY-kinase"/>
    <property type="match status" value="1"/>
</dbReference>
<protein>
    <recommendedName>
        <fullName evidence="4">non-specific protein-tyrosine kinase</fullName>
        <ecNumber evidence="4">2.7.10.2</ecNumber>
    </recommendedName>
</protein>
<keyword evidence="9 18" id="KW-0418">Kinase</keyword>
<feature type="region of interest" description="Disordered" evidence="15">
    <location>
        <begin position="486"/>
        <end position="518"/>
    </location>
</feature>
<proteinExistence type="inferred from homology"/>
<feature type="domain" description="Polysaccharide chain length determinant N-terminal" evidence="17">
    <location>
        <begin position="53"/>
        <end position="115"/>
    </location>
</feature>